<dbReference type="AlphaFoldDB" id="A0AAW0HYZ6"/>
<dbReference type="PANTHER" id="PTHR18359">
    <property type="entry name" value="WD-REPEAT PROTEIN-RELATED"/>
    <property type="match status" value="1"/>
</dbReference>
<keyword evidence="4" id="KW-0677">Repeat</keyword>
<dbReference type="GO" id="GO:0032040">
    <property type="term" value="C:small-subunit processome"/>
    <property type="evidence" value="ECO:0007669"/>
    <property type="project" value="TreeGrafter"/>
</dbReference>
<evidence type="ECO:0000256" key="5">
    <source>
        <dbReference type="ARBA" id="ARBA00023242"/>
    </source>
</evidence>
<proteinExistence type="predicted"/>
<dbReference type="GO" id="GO:0034388">
    <property type="term" value="C:Pwp2p-containing subcomplex of 90S preribosome"/>
    <property type="evidence" value="ECO:0007669"/>
    <property type="project" value="TreeGrafter"/>
</dbReference>
<dbReference type="PANTHER" id="PTHR18359:SF0">
    <property type="entry name" value="U3 SMALL NUCLEOLAR RNA-ASSOCIATED PROTEIN 18 HOMOLOG"/>
    <property type="match status" value="1"/>
</dbReference>
<keyword evidence="5" id="KW-0539">Nucleus</keyword>
<reference evidence="7 8" key="1">
    <citation type="journal article" date="2023" name="bioRxiv">
        <title>Conserved and derived expression patterns and positive selection on dental genes reveal complex evolutionary context of ever-growing rodent molars.</title>
        <authorList>
            <person name="Calamari Z.T."/>
            <person name="Song A."/>
            <person name="Cohen E."/>
            <person name="Akter M."/>
            <person name="Roy R.D."/>
            <person name="Hallikas O."/>
            <person name="Christensen M.M."/>
            <person name="Li P."/>
            <person name="Marangoni P."/>
            <person name="Jernvall J."/>
            <person name="Klein O.D."/>
        </authorList>
    </citation>
    <scope>NUCLEOTIDE SEQUENCE [LARGE SCALE GENOMIC DNA]</scope>
    <source>
        <strain evidence="7">V071</strain>
    </source>
</reference>
<comment type="subcellular location">
    <subcellularLocation>
        <location evidence="1">Nucleus</location>
        <location evidence="1">Nucleolus</location>
    </subcellularLocation>
</comment>
<evidence type="ECO:0000256" key="1">
    <source>
        <dbReference type="ARBA" id="ARBA00004604"/>
    </source>
</evidence>
<dbReference type="Proteomes" id="UP001488838">
    <property type="component" value="Unassembled WGS sequence"/>
</dbReference>
<organism evidence="7 8">
    <name type="scientific">Myodes glareolus</name>
    <name type="common">Bank vole</name>
    <name type="synonym">Clethrionomys glareolus</name>
    <dbReference type="NCBI Taxonomy" id="447135"/>
    <lineage>
        <taxon>Eukaryota</taxon>
        <taxon>Metazoa</taxon>
        <taxon>Chordata</taxon>
        <taxon>Craniata</taxon>
        <taxon>Vertebrata</taxon>
        <taxon>Euteleostomi</taxon>
        <taxon>Mammalia</taxon>
        <taxon>Eutheria</taxon>
        <taxon>Euarchontoglires</taxon>
        <taxon>Glires</taxon>
        <taxon>Rodentia</taxon>
        <taxon>Myomorpha</taxon>
        <taxon>Muroidea</taxon>
        <taxon>Cricetidae</taxon>
        <taxon>Arvicolinae</taxon>
        <taxon>Myodes</taxon>
    </lineage>
</organism>
<evidence type="ECO:0000256" key="4">
    <source>
        <dbReference type="ARBA" id="ARBA00022737"/>
    </source>
</evidence>
<feature type="region of interest" description="Disordered" evidence="6">
    <location>
        <begin position="76"/>
        <end position="97"/>
    </location>
</feature>
<evidence type="ECO:0000313" key="8">
    <source>
        <dbReference type="Proteomes" id="UP001488838"/>
    </source>
</evidence>
<evidence type="ECO:0000256" key="2">
    <source>
        <dbReference type="ARBA" id="ARBA00022552"/>
    </source>
</evidence>
<comment type="caution">
    <text evidence="7">The sequence shown here is derived from an EMBL/GenBank/DDBJ whole genome shotgun (WGS) entry which is preliminary data.</text>
</comment>
<keyword evidence="2" id="KW-0698">rRNA processing</keyword>
<feature type="region of interest" description="Disordered" evidence="6">
    <location>
        <begin position="1"/>
        <end position="36"/>
    </location>
</feature>
<dbReference type="GO" id="GO:0006364">
    <property type="term" value="P:rRNA processing"/>
    <property type="evidence" value="ECO:0007669"/>
    <property type="project" value="UniProtKB-KW"/>
</dbReference>
<dbReference type="InterPro" id="IPR045161">
    <property type="entry name" value="Utp18"/>
</dbReference>
<gene>
    <name evidence="7" type="ORF">U0070_006765</name>
</gene>
<evidence type="ECO:0000313" key="7">
    <source>
        <dbReference type="EMBL" id="KAK7807477.1"/>
    </source>
</evidence>
<evidence type="ECO:0000256" key="3">
    <source>
        <dbReference type="ARBA" id="ARBA00022574"/>
    </source>
</evidence>
<keyword evidence="3" id="KW-0853">WD repeat</keyword>
<protein>
    <submittedName>
        <fullName evidence="7">Uncharacterized protein</fullName>
    </submittedName>
</protein>
<dbReference type="EMBL" id="JBBHLL010000271">
    <property type="protein sequence ID" value="KAK7807477.1"/>
    <property type="molecule type" value="Genomic_DNA"/>
</dbReference>
<keyword evidence="8" id="KW-1185">Reference proteome</keyword>
<sequence length="123" mass="14301">MSGAAGDIEDDEDDEDNEDDNLPPQKKPVWVDEDDEDEELVDMMNNRFWKDIMKNASESKLSKDKLQKRLTEEFRHAMGGGPDWAEPGHKRRKSSDEMKRMKVICCKGLGISYPHPLLFREEF</sequence>
<accession>A0AAW0HYZ6</accession>
<name>A0AAW0HYZ6_MYOGA</name>
<feature type="compositionally biased region" description="Acidic residues" evidence="6">
    <location>
        <begin position="7"/>
        <end position="21"/>
    </location>
</feature>
<evidence type="ECO:0000256" key="6">
    <source>
        <dbReference type="SAM" id="MobiDB-lite"/>
    </source>
</evidence>